<dbReference type="Proteomes" id="UP000017048">
    <property type="component" value="Unassembled WGS sequence"/>
</dbReference>
<dbReference type="AlphaFoldDB" id="U5ECH0"/>
<evidence type="ECO:0000313" key="1">
    <source>
        <dbReference type="EMBL" id="GAD85050.1"/>
    </source>
</evidence>
<protein>
    <submittedName>
        <fullName evidence="1">Uncharacterized protein</fullName>
    </submittedName>
</protein>
<proteinExistence type="predicted"/>
<reference evidence="1 2" key="1">
    <citation type="journal article" date="2014" name="BMC Genomics">
        <title>Genome based analysis of type-I polyketide synthase and nonribosomal peptide synthetase gene clusters in seven strains of five representative Nocardia species.</title>
        <authorList>
            <person name="Komaki H."/>
            <person name="Ichikawa N."/>
            <person name="Hosoyama A."/>
            <person name="Takahashi-Nakaguchi A."/>
            <person name="Matsuzawa T."/>
            <person name="Suzuki K."/>
            <person name="Fujita N."/>
            <person name="Gonoi T."/>
        </authorList>
    </citation>
    <scope>NUCLEOTIDE SEQUENCE [LARGE SCALE GENOMIC DNA]</scope>
    <source>
        <strain evidence="1 2">NBRC 15531</strain>
    </source>
</reference>
<name>U5ECH0_NOCAS</name>
<accession>U5ECH0</accession>
<comment type="caution">
    <text evidence="1">The sequence shown here is derived from an EMBL/GenBank/DDBJ whole genome shotgun (WGS) entry which is preliminary data.</text>
</comment>
<sequence>MIPARIATHQVSACRWQAASERSPCGCEAIRVKQCARAEPRARVEQHARVEQPGTMRELRRTGTDHERLGLDLIAIPADAVVELDHARVEPRVRRPETAR</sequence>
<dbReference type="EMBL" id="BAFO02000026">
    <property type="protein sequence ID" value="GAD85050.1"/>
    <property type="molecule type" value="Genomic_DNA"/>
</dbReference>
<gene>
    <name evidence="1" type="ORF">NCAST_26_00270</name>
</gene>
<organism evidence="1 2">
    <name type="scientific">Nocardia asteroides NBRC 15531</name>
    <dbReference type="NCBI Taxonomy" id="1110697"/>
    <lineage>
        <taxon>Bacteria</taxon>
        <taxon>Bacillati</taxon>
        <taxon>Actinomycetota</taxon>
        <taxon>Actinomycetes</taxon>
        <taxon>Mycobacteriales</taxon>
        <taxon>Nocardiaceae</taxon>
        <taxon>Nocardia</taxon>
    </lineage>
</organism>
<keyword evidence="2" id="KW-1185">Reference proteome</keyword>
<evidence type="ECO:0000313" key="2">
    <source>
        <dbReference type="Proteomes" id="UP000017048"/>
    </source>
</evidence>